<protein>
    <recommendedName>
        <fullName evidence="2">SGF29 C-terminal domain-containing protein</fullName>
    </recommendedName>
</protein>
<dbReference type="GO" id="GO:0000124">
    <property type="term" value="C:SAGA complex"/>
    <property type="evidence" value="ECO:0007669"/>
    <property type="project" value="InterPro"/>
</dbReference>
<evidence type="ECO:0000259" key="2">
    <source>
        <dbReference type="PROSITE" id="PS51518"/>
    </source>
</evidence>
<feature type="compositionally biased region" description="Acidic residues" evidence="1">
    <location>
        <begin position="7"/>
        <end position="17"/>
    </location>
</feature>
<evidence type="ECO:0000256" key="1">
    <source>
        <dbReference type="SAM" id="MobiDB-lite"/>
    </source>
</evidence>
<keyword evidence="4" id="KW-1185">Reference proteome</keyword>
<dbReference type="Pfam" id="PF07039">
    <property type="entry name" value="SGF29_Tudor"/>
    <property type="match status" value="1"/>
</dbReference>
<gene>
    <name evidence="3" type="ORF">CIPAW_15G158300</name>
</gene>
<dbReference type="PANTHER" id="PTHR21539">
    <property type="entry name" value="SAGA-ASSOCIATED FACTOR 29"/>
    <property type="match status" value="1"/>
</dbReference>
<dbReference type="PANTHER" id="PTHR21539:SF0">
    <property type="entry name" value="SAGA-ASSOCIATED FACTOR 29"/>
    <property type="match status" value="1"/>
</dbReference>
<evidence type="ECO:0000313" key="3">
    <source>
        <dbReference type="EMBL" id="KAG6627851.1"/>
    </source>
</evidence>
<dbReference type="Proteomes" id="UP000811609">
    <property type="component" value="Chromosome 15"/>
</dbReference>
<reference evidence="3" key="1">
    <citation type="submission" date="2020-12" db="EMBL/GenBank/DDBJ databases">
        <title>WGS assembly of Carya illinoinensis cv. Pawnee.</title>
        <authorList>
            <person name="Platts A."/>
            <person name="Shu S."/>
            <person name="Wright S."/>
            <person name="Barry K."/>
            <person name="Edger P."/>
            <person name="Pires J.C."/>
            <person name="Schmutz J."/>
        </authorList>
    </citation>
    <scope>NUCLEOTIDE SEQUENCE</scope>
    <source>
        <tissue evidence="3">Leaf</tissue>
    </source>
</reference>
<sequence length="112" mass="12145">MCRFEALDEEPGDDDEGGGQRKYKLPMSNIIPFPKRNDPSTAQDFPPGRQVLAVYPGTTALYKATVVNNNRKRKTDEEASLDGADMEVVSSLPQACNALSIFNLEHCGLGGG</sequence>
<feature type="region of interest" description="Disordered" evidence="1">
    <location>
        <begin position="1"/>
        <end position="44"/>
    </location>
</feature>
<name>A0A8T1NDH2_CARIL</name>
<dbReference type="InterPro" id="IPR010750">
    <property type="entry name" value="SGF29_tudor-like_dom"/>
</dbReference>
<proteinExistence type="predicted"/>
<evidence type="ECO:0000313" key="4">
    <source>
        <dbReference type="Proteomes" id="UP000811609"/>
    </source>
</evidence>
<accession>A0A8T1NDH2</accession>
<comment type="caution">
    <text evidence="3">The sequence shown here is derived from an EMBL/GenBank/DDBJ whole genome shotgun (WGS) entry which is preliminary data.</text>
</comment>
<organism evidence="3 4">
    <name type="scientific">Carya illinoinensis</name>
    <name type="common">Pecan</name>
    <dbReference type="NCBI Taxonomy" id="32201"/>
    <lineage>
        <taxon>Eukaryota</taxon>
        <taxon>Viridiplantae</taxon>
        <taxon>Streptophyta</taxon>
        <taxon>Embryophyta</taxon>
        <taxon>Tracheophyta</taxon>
        <taxon>Spermatophyta</taxon>
        <taxon>Magnoliopsida</taxon>
        <taxon>eudicotyledons</taxon>
        <taxon>Gunneridae</taxon>
        <taxon>Pentapetalae</taxon>
        <taxon>rosids</taxon>
        <taxon>fabids</taxon>
        <taxon>Fagales</taxon>
        <taxon>Juglandaceae</taxon>
        <taxon>Carya</taxon>
    </lineage>
</organism>
<dbReference type="EMBL" id="CM031823">
    <property type="protein sequence ID" value="KAG6627851.1"/>
    <property type="molecule type" value="Genomic_DNA"/>
</dbReference>
<dbReference type="InterPro" id="IPR037802">
    <property type="entry name" value="SGF29"/>
</dbReference>
<dbReference type="PROSITE" id="PS51518">
    <property type="entry name" value="SGF29_C"/>
    <property type="match status" value="1"/>
</dbReference>
<feature type="domain" description="SGF29 C-terminal" evidence="2">
    <location>
        <begin position="1"/>
        <end position="112"/>
    </location>
</feature>
<dbReference type="AlphaFoldDB" id="A0A8T1NDH2"/>